<protein>
    <submittedName>
        <fullName evidence="1">Uncharacterized protein</fullName>
    </submittedName>
</protein>
<proteinExistence type="predicted"/>
<evidence type="ECO:0000313" key="2">
    <source>
        <dbReference type="Proteomes" id="UP000593576"/>
    </source>
</evidence>
<comment type="caution">
    <text evidence="1">The sequence shown here is derived from an EMBL/GenBank/DDBJ whole genome shotgun (WGS) entry which is preliminary data.</text>
</comment>
<evidence type="ECO:0000313" key="1">
    <source>
        <dbReference type="EMBL" id="MBA0876158.1"/>
    </source>
</evidence>
<dbReference type="EMBL" id="JABFAF010263897">
    <property type="protein sequence ID" value="MBA0876158.1"/>
    <property type="molecule type" value="Genomic_DNA"/>
</dbReference>
<keyword evidence="2" id="KW-1185">Reference proteome</keyword>
<organism evidence="1 2">
    <name type="scientific">Gossypium schwendimanii</name>
    <name type="common">Cotton</name>
    <dbReference type="NCBI Taxonomy" id="34291"/>
    <lineage>
        <taxon>Eukaryota</taxon>
        <taxon>Viridiplantae</taxon>
        <taxon>Streptophyta</taxon>
        <taxon>Embryophyta</taxon>
        <taxon>Tracheophyta</taxon>
        <taxon>Spermatophyta</taxon>
        <taxon>Magnoliopsida</taxon>
        <taxon>eudicotyledons</taxon>
        <taxon>Gunneridae</taxon>
        <taxon>Pentapetalae</taxon>
        <taxon>rosids</taxon>
        <taxon>malvids</taxon>
        <taxon>Malvales</taxon>
        <taxon>Malvaceae</taxon>
        <taxon>Malvoideae</taxon>
        <taxon>Gossypium</taxon>
    </lineage>
</organism>
<reference evidence="1 2" key="1">
    <citation type="journal article" date="2019" name="Genome Biol. Evol.">
        <title>Insights into the evolution of the New World diploid cottons (Gossypium, subgenus Houzingenia) based on genome sequencing.</title>
        <authorList>
            <person name="Grover C.E."/>
            <person name="Arick M.A. 2nd"/>
            <person name="Thrash A."/>
            <person name="Conover J.L."/>
            <person name="Sanders W.S."/>
            <person name="Peterson D.G."/>
            <person name="Frelichowski J.E."/>
            <person name="Scheffler J.A."/>
            <person name="Scheffler B.E."/>
            <person name="Wendel J.F."/>
        </authorList>
    </citation>
    <scope>NUCLEOTIDE SEQUENCE [LARGE SCALE GENOMIC DNA]</scope>
    <source>
        <strain evidence="1">1</strain>
        <tissue evidence="1">Leaf</tissue>
    </source>
</reference>
<sequence>MFFLVGKVLLLMNMFFEMPLVEDMDHKFLMRSWEKDHLVM</sequence>
<name>A0A7J9MYU9_GOSSC</name>
<dbReference type="Proteomes" id="UP000593576">
    <property type="component" value="Unassembled WGS sequence"/>
</dbReference>
<dbReference type="AlphaFoldDB" id="A0A7J9MYU9"/>
<gene>
    <name evidence="1" type="ORF">Goshw_011182</name>
</gene>
<accession>A0A7J9MYU9</accession>